<proteinExistence type="predicted"/>
<comment type="caution">
    <text evidence="1">Lacks conserved residue(s) required for the propagation of feature annotation.</text>
</comment>
<evidence type="ECO:0000313" key="3">
    <source>
        <dbReference type="EMBL" id="GAA5484150.1"/>
    </source>
</evidence>
<reference evidence="3 4" key="1">
    <citation type="submission" date="2024-02" db="EMBL/GenBank/DDBJ databases">
        <title>Haloferula sargassicola NBRC 104335.</title>
        <authorList>
            <person name="Ichikawa N."/>
            <person name="Katano-Makiyama Y."/>
            <person name="Hidaka K."/>
        </authorList>
    </citation>
    <scope>NUCLEOTIDE SEQUENCE [LARGE SCALE GENOMIC DNA]</scope>
    <source>
        <strain evidence="3 4">NBRC 104335</strain>
    </source>
</reference>
<organism evidence="3 4">
    <name type="scientific">Haloferula sargassicola</name>
    <dbReference type="NCBI Taxonomy" id="490096"/>
    <lineage>
        <taxon>Bacteria</taxon>
        <taxon>Pseudomonadati</taxon>
        <taxon>Verrucomicrobiota</taxon>
        <taxon>Verrucomicrobiia</taxon>
        <taxon>Verrucomicrobiales</taxon>
        <taxon>Verrucomicrobiaceae</taxon>
        <taxon>Haloferula</taxon>
    </lineage>
</organism>
<dbReference type="Gene3D" id="3.30.428.10">
    <property type="entry name" value="HIT-like"/>
    <property type="match status" value="1"/>
</dbReference>
<evidence type="ECO:0000259" key="2">
    <source>
        <dbReference type="PROSITE" id="PS51084"/>
    </source>
</evidence>
<dbReference type="InterPro" id="IPR026026">
    <property type="entry name" value="HIT_Hint"/>
</dbReference>
<dbReference type="InterPro" id="IPR036265">
    <property type="entry name" value="HIT-like_sf"/>
</dbReference>
<sequence length="138" mass="15976">MEDFSLHPRLAAGSHPLGRLDRCRVLLKDHARFPWILIVPEVPTEIEDLHQLDPAQYLEVMALVRSVSEWMVGYFQPTKLNFACIGNQVRQMHLHLVARREDDPAWPGTVWAYGEKQPYEPQAIEKIITAFRTRFSVA</sequence>
<dbReference type="InterPro" id="IPR011146">
    <property type="entry name" value="HIT-like"/>
</dbReference>
<protein>
    <recommendedName>
        <fullName evidence="2">HIT domain-containing protein</fullName>
    </recommendedName>
</protein>
<name>A0ABP9USC9_9BACT</name>
<keyword evidence="4" id="KW-1185">Reference proteome</keyword>
<dbReference type="Proteomes" id="UP001476282">
    <property type="component" value="Unassembled WGS sequence"/>
</dbReference>
<dbReference type="EMBL" id="BAABRI010000021">
    <property type="protein sequence ID" value="GAA5484150.1"/>
    <property type="molecule type" value="Genomic_DNA"/>
</dbReference>
<evidence type="ECO:0000313" key="4">
    <source>
        <dbReference type="Proteomes" id="UP001476282"/>
    </source>
</evidence>
<evidence type="ECO:0000256" key="1">
    <source>
        <dbReference type="PROSITE-ProRule" id="PRU00464"/>
    </source>
</evidence>
<dbReference type="PROSITE" id="PS51084">
    <property type="entry name" value="HIT_2"/>
    <property type="match status" value="1"/>
</dbReference>
<accession>A0ABP9USC9</accession>
<dbReference type="Pfam" id="PF01230">
    <property type="entry name" value="HIT"/>
    <property type="match status" value="1"/>
</dbReference>
<gene>
    <name evidence="3" type="ORF">Hsar01_03391</name>
</gene>
<dbReference type="RefSeq" id="WP_353568250.1">
    <property type="nucleotide sequence ID" value="NZ_BAABRI010000021.1"/>
</dbReference>
<feature type="domain" description="HIT" evidence="2">
    <location>
        <begin position="36"/>
        <end position="106"/>
    </location>
</feature>
<comment type="caution">
    <text evidence="3">The sequence shown here is derived from an EMBL/GenBank/DDBJ whole genome shotgun (WGS) entry which is preliminary data.</text>
</comment>
<dbReference type="PIRSF" id="PIRSF000714">
    <property type="entry name" value="HIT"/>
    <property type="match status" value="1"/>
</dbReference>
<dbReference type="SUPFAM" id="SSF54197">
    <property type="entry name" value="HIT-like"/>
    <property type="match status" value="1"/>
</dbReference>